<dbReference type="InterPro" id="IPR016136">
    <property type="entry name" value="DNA_helicase_N/primase_C"/>
</dbReference>
<evidence type="ECO:0000313" key="4">
    <source>
        <dbReference type="EMBL" id="NKY37997.1"/>
    </source>
</evidence>
<dbReference type="Gene3D" id="1.10.860.10">
    <property type="entry name" value="DNAb Helicase, Chain A"/>
    <property type="match status" value="2"/>
</dbReference>
<dbReference type="PANTHER" id="PTHR30153">
    <property type="entry name" value="REPLICATIVE DNA HELICASE DNAB"/>
    <property type="match status" value="1"/>
</dbReference>
<evidence type="ECO:0000256" key="1">
    <source>
        <dbReference type="ARBA" id="ARBA00022705"/>
    </source>
</evidence>
<accession>A0ABX1JVA5</accession>
<comment type="caution">
    <text evidence="4">The sequence shown here is derived from an EMBL/GenBank/DDBJ whole genome shotgun (WGS) entry which is preliminary data.</text>
</comment>
<dbReference type="Proteomes" id="UP000777774">
    <property type="component" value="Unassembled WGS sequence"/>
</dbReference>
<dbReference type="RefSeq" id="WP_168676234.1">
    <property type="nucleotide sequence ID" value="NZ_JAAXOY010000001.1"/>
</dbReference>
<sequence length="378" mass="40756">MTNPPVEMIAMRHDELVRLAEQATLGGLMLRPEALGSVRPWLRADDFADSWHGQVYTALLEREPVGGRDPHSMAAVLVDRLGTRRANLPRFADLIHMTPPAPEPAEYARMVAGNGLRREVAGLGVLLQAAALASANDLSAGPLTATCSLVDAGLDRVDMRWSDATGTPHDDVVVPLQLRAAARNTGRAARLAADKYLTAHPPRDRESERLHVALLVGSLIAHPGRISDVSRWLPPTRIEDVGWRVLYGTTLELAELGRHVDVVTVAWAATAHAHHGPELPSLALLRQTVDDSWYVHPREIVRLVAADQARQIADVGAEHLQAAASNVSLEIGDLVDAGRAVTTTLRTIARALEPRPATEPTTVRIVEPPAIAAHGAAR</sequence>
<feature type="domain" description="DNA helicase DnaB-like N-terminal" evidence="3">
    <location>
        <begin position="20"/>
        <end position="112"/>
    </location>
</feature>
<dbReference type="InterPro" id="IPR036185">
    <property type="entry name" value="DNA_heli_DnaB-like_N_sf"/>
</dbReference>
<dbReference type="PANTHER" id="PTHR30153:SF2">
    <property type="entry name" value="REPLICATIVE DNA HELICASE"/>
    <property type="match status" value="1"/>
</dbReference>
<dbReference type="EMBL" id="JAAXOY010000001">
    <property type="protein sequence ID" value="NKY37997.1"/>
    <property type="molecule type" value="Genomic_DNA"/>
</dbReference>
<keyword evidence="5" id="KW-1185">Reference proteome</keyword>
<dbReference type="Pfam" id="PF00772">
    <property type="entry name" value="DnaB"/>
    <property type="match status" value="1"/>
</dbReference>
<protein>
    <recommendedName>
        <fullName evidence="3">DNA helicase DnaB-like N-terminal domain-containing protein</fullName>
    </recommendedName>
</protein>
<keyword evidence="2" id="KW-0238">DNA-binding</keyword>
<evidence type="ECO:0000259" key="3">
    <source>
        <dbReference type="Pfam" id="PF00772"/>
    </source>
</evidence>
<organism evidence="4 5">
    <name type="scientific">Cellulomonas septica</name>
    <dbReference type="NCBI Taxonomy" id="285080"/>
    <lineage>
        <taxon>Bacteria</taxon>
        <taxon>Bacillati</taxon>
        <taxon>Actinomycetota</taxon>
        <taxon>Actinomycetes</taxon>
        <taxon>Micrococcales</taxon>
        <taxon>Cellulomonadaceae</taxon>
        <taxon>Cellulomonas</taxon>
    </lineage>
</organism>
<proteinExistence type="predicted"/>
<evidence type="ECO:0000256" key="2">
    <source>
        <dbReference type="ARBA" id="ARBA00023125"/>
    </source>
</evidence>
<dbReference type="InterPro" id="IPR007693">
    <property type="entry name" value="DNA_helicase_DnaB-like_N"/>
</dbReference>
<keyword evidence="1" id="KW-0235">DNA replication</keyword>
<gene>
    <name evidence="4" type="ORF">HGA02_00220</name>
</gene>
<name>A0ABX1JVA5_9CELL</name>
<evidence type="ECO:0000313" key="5">
    <source>
        <dbReference type="Proteomes" id="UP000777774"/>
    </source>
</evidence>
<dbReference type="SUPFAM" id="SSF48024">
    <property type="entry name" value="N-terminal domain of DnaB helicase"/>
    <property type="match status" value="1"/>
</dbReference>
<reference evidence="4 5" key="1">
    <citation type="submission" date="2020-04" db="EMBL/GenBank/DDBJ databases">
        <title>MicrobeNet Type strains.</title>
        <authorList>
            <person name="Nicholson A.C."/>
        </authorList>
    </citation>
    <scope>NUCLEOTIDE SEQUENCE [LARGE SCALE GENOMIC DNA]</scope>
    <source>
        <strain evidence="4 5">ATCC BAA-787</strain>
    </source>
</reference>